<dbReference type="GO" id="GO:0003676">
    <property type="term" value="F:nucleic acid binding"/>
    <property type="evidence" value="ECO:0007669"/>
    <property type="project" value="InterPro"/>
</dbReference>
<dbReference type="OrthoDB" id="446462at2759"/>
<keyword evidence="1" id="KW-0540">Nuclease</keyword>
<dbReference type="Gene3D" id="3.30.420.10">
    <property type="entry name" value="Ribonuclease H-like superfamily/Ribonuclease H"/>
    <property type="match status" value="1"/>
</dbReference>
<evidence type="ECO:0000313" key="4">
    <source>
        <dbReference type="Proteomes" id="UP000554482"/>
    </source>
</evidence>
<evidence type="ECO:0000256" key="1">
    <source>
        <dbReference type="ARBA" id="ARBA00022722"/>
    </source>
</evidence>
<evidence type="ECO:0000256" key="2">
    <source>
        <dbReference type="ARBA" id="ARBA00022801"/>
    </source>
</evidence>
<keyword evidence="2" id="KW-0378">Hydrolase</keyword>
<protein>
    <submittedName>
        <fullName evidence="3">Uncharacterized protein</fullName>
    </submittedName>
</protein>
<reference evidence="3 4" key="1">
    <citation type="submission" date="2020-06" db="EMBL/GenBank/DDBJ databases">
        <title>Transcriptomic and genomic resources for Thalictrum thalictroides and T. hernandezii: Facilitating candidate gene discovery in an emerging model plant lineage.</title>
        <authorList>
            <person name="Arias T."/>
            <person name="Riano-Pachon D.M."/>
            <person name="Di Stilio V.S."/>
        </authorList>
    </citation>
    <scope>NUCLEOTIDE SEQUENCE [LARGE SCALE GENOMIC DNA]</scope>
    <source>
        <strain evidence="4">cv. WT478/WT964</strain>
        <tissue evidence="3">Leaves</tissue>
    </source>
</reference>
<accession>A0A7J6X4S4</accession>
<name>A0A7J6X4S4_THATH</name>
<dbReference type="GO" id="GO:0005634">
    <property type="term" value="C:nucleus"/>
    <property type="evidence" value="ECO:0007669"/>
    <property type="project" value="TreeGrafter"/>
</dbReference>
<dbReference type="Proteomes" id="UP000554482">
    <property type="component" value="Unassembled WGS sequence"/>
</dbReference>
<dbReference type="EMBL" id="JABWDY010006171">
    <property type="protein sequence ID" value="KAF5203848.1"/>
    <property type="molecule type" value="Genomic_DNA"/>
</dbReference>
<dbReference type="GO" id="GO:0008408">
    <property type="term" value="F:3'-5' exonuclease activity"/>
    <property type="evidence" value="ECO:0007669"/>
    <property type="project" value="TreeGrafter"/>
</dbReference>
<dbReference type="PANTHER" id="PTHR13620">
    <property type="entry name" value="3-5 EXONUCLEASE"/>
    <property type="match status" value="1"/>
</dbReference>
<dbReference type="InterPro" id="IPR012337">
    <property type="entry name" value="RNaseH-like_sf"/>
</dbReference>
<proteinExistence type="predicted"/>
<dbReference type="InterPro" id="IPR036397">
    <property type="entry name" value="RNaseH_sf"/>
</dbReference>
<gene>
    <name evidence="3" type="ORF">FRX31_006566</name>
</gene>
<sequence length="181" mass="20240">MKTFYVNLNDGSSMKTTVIDEASHVDSCLTELILSCNYNSAWPFLIALDVNFKKPNTDHIETLQLATRTRCLILQLHKMKANLPQSLQNLLSANLFCFVGVRMQESLFMIGQEYGLYCRNSYELGPALMYLAAQIGDLEVEEKLSSGIVSSAAANLTKEEIESSVYAVRGMYEIGCLHCYS</sequence>
<keyword evidence="4" id="KW-1185">Reference proteome</keyword>
<evidence type="ECO:0000313" key="3">
    <source>
        <dbReference type="EMBL" id="KAF5203848.1"/>
    </source>
</evidence>
<dbReference type="GO" id="GO:0005737">
    <property type="term" value="C:cytoplasm"/>
    <property type="evidence" value="ECO:0007669"/>
    <property type="project" value="TreeGrafter"/>
</dbReference>
<dbReference type="PANTHER" id="PTHR13620:SF76">
    <property type="entry name" value="WERNER SYNDROME-LIKE EXONUCLEASE"/>
    <property type="match status" value="1"/>
</dbReference>
<dbReference type="AlphaFoldDB" id="A0A7J6X4S4"/>
<dbReference type="SUPFAM" id="SSF53098">
    <property type="entry name" value="Ribonuclease H-like"/>
    <property type="match status" value="1"/>
</dbReference>
<dbReference type="InterPro" id="IPR051132">
    <property type="entry name" value="3-5_Exonuclease_domain"/>
</dbReference>
<comment type="caution">
    <text evidence="3">The sequence shown here is derived from an EMBL/GenBank/DDBJ whole genome shotgun (WGS) entry which is preliminary data.</text>
</comment>
<organism evidence="3 4">
    <name type="scientific">Thalictrum thalictroides</name>
    <name type="common">Rue-anemone</name>
    <name type="synonym">Anemone thalictroides</name>
    <dbReference type="NCBI Taxonomy" id="46969"/>
    <lineage>
        <taxon>Eukaryota</taxon>
        <taxon>Viridiplantae</taxon>
        <taxon>Streptophyta</taxon>
        <taxon>Embryophyta</taxon>
        <taxon>Tracheophyta</taxon>
        <taxon>Spermatophyta</taxon>
        <taxon>Magnoliopsida</taxon>
        <taxon>Ranunculales</taxon>
        <taxon>Ranunculaceae</taxon>
        <taxon>Thalictroideae</taxon>
        <taxon>Thalictrum</taxon>
    </lineage>
</organism>